<keyword evidence="1" id="KW-0175">Coiled coil</keyword>
<dbReference type="Proteomes" id="UP000001173">
    <property type="component" value="Chromosome"/>
</dbReference>
<evidence type="ECO:0000313" key="3">
    <source>
        <dbReference type="EMBL" id="AAV90383.1"/>
    </source>
</evidence>
<organism evidence="3 4">
    <name type="scientific">Zymomonas mobilis subsp. mobilis (strain ATCC 31821 / ZM4 / CP4)</name>
    <dbReference type="NCBI Taxonomy" id="264203"/>
    <lineage>
        <taxon>Bacteria</taxon>
        <taxon>Pseudomonadati</taxon>
        <taxon>Pseudomonadota</taxon>
        <taxon>Alphaproteobacteria</taxon>
        <taxon>Sphingomonadales</taxon>
        <taxon>Zymomonadaceae</taxon>
        <taxon>Zymomonas</taxon>
    </lineage>
</organism>
<keyword evidence="4" id="KW-1185">Reference proteome</keyword>
<evidence type="ECO:0000256" key="1">
    <source>
        <dbReference type="SAM" id="Coils"/>
    </source>
</evidence>
<evidence type="ECO:0000313" key="4">
    <source>
        <dbReference type="Proteomes" id="UP000001173"/>
    </source>
</evidence>
<name>H2VFL9_ZYMMO</name>
<dbReference type="HOGENOM" id="CLU_054701_0_0_5"/>
<evidence type="ECO:0000259" key="2">
    <source>
        <dbReference type="Pfam" id="PF13391"/>
    </source>
</evidence>
<proteinExistence type="predicted"/>
<dbReference type="REBASE" id="23980">
    <property type="entry name" value="ZmoMcrBP"/>
</dbReference>
<dbReference type="eggNOG" id="COG3440">
    <property type="taxonomic scope" value="Bacteria"/>
</dbReference>
<accession>H2VFL9</accession>
<feature type="domain" description="HNH nuclease" evidence="2">
    <location>
        <begin position="211"/>
        <end position="263"/>
    </location>
</feature>
<dbReference type="Pfam" id="PF13391">
    <property type="entry name" value="HNH_2"/>
    <property type="match status" value="1"/>
</dbReference>
<dbReference type="STRING" id="264203.ZMO1759"/>
<gene>
    <name evidence="3" type="ordered locus">ZMO1759</name>
</gene>
<sequence length="318" mass="36752">MTYWWVNHRKTYKQERQGGYLWSPKKNSNGYRNQFYKNMKLALVGDIVFSYANGKINGVGIVRENAISCPKPKELQDFDKEQWSDDGWKIAVTWYSFPKSFLPSEHRDILDSLLPQKYSPWSVKKQGGNQGAYLAKISPDLGQFILNTQPKTWLDNLQNWIADSQLNAEEAQIEAIKQDTSLDETEREALISARRGQGRFRRNLQEIEEGCRLTGITDYSHLIASYIKPWRNCFSSDERVDGHNGFLLSPNADHLFDKGYISFSDDGDILISSQMDKRNLDLLGCTSNQKVLGKAFTPKQKEYLAYHRKNVFRSEEKI</sequence>
<reference evidence="3 4" key="1">
    <citation type="journal article" date="2005" name="Nat. Biotechnol.">
        <title>The genome sequence of the ethanologenic bacterium Zymomonas mobilis ZM4.</title>
        <authorList>
            <person name="Seo J.S."/>
            <person name="Chong H."/>
            <person name="Park H.S."/>
            <person name="Yoon K.O."/>
            <person name="Jung C."/>
            <person name="Kim J.J."/>
            <person name="Hong J.H."/>
            <person name="Kim H."/>
            <person name="Kim J.H."/>
            <person name="Kil J.I."/>
            <person name="Park C.J."/>
            <person name="Oh H.M."/>
            <person name="Lee J.S."/>
            <person name="Jin S.J."/>
            <person name="Um H.W."/>
            <person name="Lee H.J."/>
            <person name="Oh S.J."/>
            <person name="Kim J.Y."/>
            <person name="Kang H.L."/>
            <person name="Lee S.Y."/>
            <person name="Lee K.J."/>
            <person name="Kang H.S."/>
        </authorList>
    </citation>
    <scope>NUCLEOTIDE SEQUENCE [LARGE SCALE GENOMIC DNA]</scope>
    <source>
        <strain evidence="4">ATCC 31821 / ZM4 / CP4</strain>
    </source>
</reference>
<reference evidence="3 4" key="2">
    <citation type="journal article" date="2009" name="Nat. Biotechnol.">
        <title>Improved genome annotation for Zymomonas mobilis.</title>
        <authorList>
            <person name="Yang S."/>
            <person name="Pappas K.M."/>
            <person name="Hauser L.J."/>
            <person name="Land M.L."/>
            <person name="Chen G.L."/>
            <person name="Hurst G.B."/>
            <person name="Pan C."/>
            <person name="Kouvelis V.N."/>
            <person name="Typas M.A."/>
            <person name="Pelletier D.A."/>
            <person name="Klingeman D.M."/>
            <person name="Chang Y.J."/>
            <person name="Samatova N.F."/>
            <person name="Brown S.D."/>
        </authorList>
    </citation>
    <scope>NUCLEOTIDE SEQUENCE [LARGE SCALE GENOMIC DNA]</scope>
    <source>
        <strain evidence="4">ATCC 31821 / ZM4 / CP4</strain>
    </source>
</reference>
<dbReference type="InterPro" id="IPR003615">
    <property type="entry name" value="HNH_nuc"/>
</dbReference>
<dbReference type="AlphaFoldDB" id="H2VFL9"/>
<dbReference type="EMBL" id="AE008692">
    <property type="protein sequence ID" value="AAV90383.1"/>
    <property type="molecule type" value="Genomic_DNA"/>
</dbReference>
<protein>
    <recommendedName>
        <fullName evidence="2">HNH nuclease domain-containing protein</fullName>
    </recommendedName>
</protein>
<dbReference type="KEGG" id="zmo:ZMO1759"/>
<dbReference type="RefSeq" id="WP_011241500.1">
    <property type="nucleotide sequence ID" value="NC_006526.2"/>
</dbReference>
<feature type="coiled-coil region" evidence="1">
    <location>
        <begin position="154"/>
        <end position="188"/>
    </location>
</feature>